<feature type="transmembrane region" description="Helical" evidence="1">
    <location>
        <begin position="47"/>
        <end position="65"/>
    </location>
</feature>
<keyword evidence="1" id="KW-0812">Transmembrane</keyword>
<evidence type="ECO:0000313" key="2">
    <source>
        <dbReference type="EMBL" id="CDZ25131.1"/>
    </source>
</evidence>
<reference evidence="3" key="1">
    <citation type="submission" date="2014-07" db="EMBL/GenBank/DDBJ databases">
        <authorList>
            <person name="Wibberg D."/>
        </authorList>
    </citation>
    <scope>NUCLEOTIDE SEQUENCE [LARGE SCALE GENOMIC DNA]</scope>
    <source>
        <strain evidence="3">DG5</strain>
    </source>
</reference>
<dbReference type="EMBL" id="LM995447">
    <property type="protein sequence ID" value="CDZ25131.1"/>
    <property type="molecule type" value="Genomic_DNA"/>
</dbReference>
<dbReference type="HOGENOM" id="CLU_2231877_0_0_9"/>
<proteinExistence type="predicted"/>
<keyword evidence="1" id="KW-0472">Membrane</keyword>
<sequence>MDSFNKALDILIMLTGIYMFYWAFSGKGSIYKTDYIKKALHEKYKKMIKWFCIIGGALAVITGGVDYVKLEPYATILYYLLCVCVFAAFIAIFIFIDKSKIKMRD</sequence>
<gene>
    <name evidence="2" type="ORF">CCDG5_2039</name>
</gene>
<name>A0A078KMX0_9FIRM</name>
<dbReference type="AlphaFoldDB" id="A0A078KMX0"/>
<feature type="transmembrane region" description="Helical" evidence="1">
    <location>
        <begin position="77"/>
        <end position="96"/>
    </location>
</feature>
<accession>A0A078KMX0</accession>
<evidence type="ECO:0000313" key="3">
    <source>
        <dbReference type="Proteomes" id="UP000032431"/>
    </source>
</evidence>
<keyword evidence="1" id="KW-1133">Transmembrane helix</keyword>
<protein>
    <recommendedName>
        <fullName evidence="4">DUF3784 domain-containing protein</fullName>
    </recommendedName>
</protein>
<dbReference type="OrthoDB" id="9910586at2"/>
<keyword evidence="3" id="KW-1185">Reference proteome</keyword>
<feature type="transmembrane region" description="Helical" evidence="1">
    <location>
        <begin position="6"/>
        <end position="26"/>
    </location>
</feature>
<evidence type="ECO:0008006" key="4">
    <source>
        <dbReference type="Google" id="ProtNLM"/>
    </source>
</evidence>
<dbReference type="Proteomes" id="UP000032431">
    <property type="component" value="Chromosome I"/>
</dbReference>
<dbReference type="PATRIC" id="fig|29343.3.peg.2165"/>
<dbReference type="KEGG" id="ccel:CCDG5_2039"/>
<evidence type="ECO:0000256" key="1">
    <source>
        <dbReference type="SAM" id="Phobius"/>
    </source>
</evidence>
<organism evidence="2 3">
    <name type="scientific">[Clostridium] cellulosi</name>
    <dbReference type="NCBI Taxonomy" id="29343"/>
    <lineage>
        <taxon>Bacteria</taxon>
        <taxon>Bacillati</taxon>
        <taxon>Bacillota</taxon>
        <taxon>Clostridia</taxon>
        <taxon>Eubacteriales</taxon>
        <taxon>Oscillospiraceae</taxon>
        <taxon>Oscillospiraceae incertae sedis</taxon>
    </lineage>
</organism>